<accession>A0A5B1CFA5</accession>
<comment type="caution">
    <text evidence="5">The sequence shown here is derived from an EMBL/GenBank/DDBJ whole genome shotgun (WGS) entry which is preliminary data.</text>
</comment>
<dbReference type="Proteomes" id="UP000322699">
    <property type="component" value="Unassembled WGS sequence"/>
</dbReference>
<dbReference type="Pfam" id="PF13559">
    <property type="entry name" value="DUF4129"/>
    <property type="match status" value="1"/>
</dbReference>
<feature type="region of interest" description="Disordered" evidence="1">
    <location>
        <begin position="67"/>
        <end position="92"/>
    </location>
</feature>
<feature type="signal peptide" evidence="3">
    <location>
        <begin position="1"/>
        <end position="24"/>
    </location>
</feature>
<protein>
    <recommendedName>
        <fullName evidence="4">Protein-glutamine gamma-glutamyltransferase-like C-terminal domain-containing protein</fullName>
    </recommendedName>
</protein>
<feature type="transmembrane region" description="Helical" evidence="2">
    <location>
        <begin position="110"/>
        <end position="131"/>
    </location>
</feature>
<keyword evidence="6" id="KW-1185">Reference proteome</keyword>
<gene>
    <name evidence="5" type="ORF">LF1_14060</name>
</gene>
<feature type="chain" id="PRO_5023056345" description="Protein-glutamine gamma-glutamyltransferase-like C-terminal domain-containing protein" evidence="3">
    <location>
        <begin position="25"/>
        <end position="279"/>
    </location>
</feature>
<keyword evidence="3" id="KW-0732">Signal</keyword>
<reference evidence="5 6" key="1">
    <citation type="submission" date="2019-08" db="EMBL/GenBank/DDBJ databases">
        <title>Deep-cultivation of Planctomycetes and their phenomic and genomic characterization uncovers novel biology.</title>
        <authorList>
            <person name="Wiegand S."/>
            <person name="Jogler M."/>
            <person name="Boedeker C."/>
            <person name="Pinto D."/>
            <person name="Vollmers J."/>
            <person name="Rivas-Marin E."/>
            <person name="Kohn T."/>
            <person name="Peeters S.H."/>
            <person name="Heuer A."/>
            <person name="Rast P."/>
            <person name="Oberbeckmann S."/>
            <person name="Bunk B."/>
            <person name="Jeske O."/>
            <person name="Meyerdierks A."/>
            <person name="Storesund J.E."/>
            <person name="Kallscheuer N."/>
            <person name="Luecker S."/>
            <person name="Lage O.M."/>
            <person name="Pohl T."/>
            <person name="Merkel B.J."/>
            <person name="Hornburger P."/>
            <person name="Mueller R.-W."/>
            <person name="Bruemmer F."/>
            <person name="Labrenz M."/>
            <person name="Spormann A.M."/>
            <person name="Op Den Camp H."/>
            <person name="Overmann J."/>
            <person name="Amann R."/>
            <person name="Jetten M.S.M."/>
            <person name="Mascher T."/>
            <person name="Medema M.H."/>
            <person name="Devos D.P."/>
            <person name="Kaster A.-K."/>
            <person name="Ovreas L."/>
            <person name="Rohde M."/>
            <person name="Galperin M.Y."/>
            <person name="Jogler C."/>
        </authorList>
    </citation>
    <scope>NUCLEOTIDE SEQUENCE [LARGE SCALE GENOMIC DNA]</scope>
    <source>
        <strain evidence="5 6">LF1</strain>
    </source>
</reference>
<sequence precursor="true">MIAFASRVVAAVLCIAFFSVSLFASLGRADDASLAENVVVEDSIWYDADEGKIKPIVLQPSVDDSLNRDSRWLPKPEKVRKPDSSAPTGGGGGAGGAGGLFGSGLTLGNLLGWLFLVVLLVLGVGTIMWALSKAEIEMTGGSKRSGNLVTQTLDEQTVERMKHLPAELRQTGVNLRSEAERLMKAGLFDQAIILLFGHQLLLLDRKAHLRLNRGKTNRGYLRECRSASPPCCEHLAKTVQAFERSYFGRHEITAEEFNRLWENNEQLENAIDTKPEVAA</sequence>
<keyword evidence="2" id="KW-1133">Transmembrane helix</keyword>
<name>A0A5B1CFA5_9BACT</name>
<dbReference type="OrthoDB" id="290072at2"/>
<evidence type="ECO:0000259" key="4">
    <source>
        <dbReference type="Pfam" id="PF13559"/>
    </source>
</evidence>
<feature type="compositionally biased region" description="Basic and acidic residues" evidence="1">
    <location>
        <begin position="67"/>
        <end position="83"/>
    </location>
</feature>
<keyword evidence="2" id="KW-0812">Transmembrane</keyword>
<dbReference type="EMBL" id="VRLW01000001">
    <property type="protein sequence ID" value="KAA1258882.1"/>
    <property type="molecule type" value="Genomic_DNA"/>
</dbReference>
<dbReference type="InterPro" id="IPR025403">
    <property type="entry name" value="TgpA-like_C"/>
</dbReference>
<dbReference type="AlphaFoldDB" id="A0A5B1CFA5"/>
<feature type="domain" description="Protein-glutamine gamma-glutamyltransferase-like C-terminal" evidence="4">
    <location>
        <begin position="200"/>
        <end position="262"/>
    </location>
</feature>
<keyword evidence="2" id="KW-0472">Membrane</keyword>
<proteinExistence type="predicted"/>
<evidence type="ECO:0000313" key="5">
    <source>
        <dbReference type="EMBL" id="KAA1258882.1"/>
    </source>
</evidence>
<dbReference type="RefSeq" id="WP_068264634.1">
    <property type="nucleotide sequence ID" value="NZ_LWSK01000065.1"/>
</dbReference>
<evidence type="ECO:0000256" key="1">
    <source>
        <dbReference type="SAM" id="MobiDB-lite"/>
    </source>
</evidence>
<evidence type="ECO:0000313" key="6">
    <source>
        <dbReference type="Proteomes" id="UP000322699"/>
    </source>
</evidence>
<evidence type="ECO:0000256" key="3">
    <source>
        <dbReference type="SAM" id="SignalP"/>
    </source>
</evidence>
<organism evidence="5 6">
    <name type="scientific">Rubripirellula obstinata</name>
    <dbReference type="NCBI Taxonomy" id="406547"/>
    <lineage>
        <taxon>Bacteria</taxon>
        <taxon>Pseudomonadati</taxon>
        <taxon>Planctomycetota</taxon>
        <taxon>Planctomycetia</taxon>
        <taxon>Pirellulales</taxon>
        <taxon>Pirellulaceae</taxon>
        <taxon>Rubripirellula</taxon>
    </lineage>
</organism>
<evidence type="ECO:0000256" key="2">
    <source>
        <dbReference type="SAM" id="Phobius"/>
    </source>
</evidence>